<dbReference type="Gene3D" id="1.20.1050.10">
    <property type="match status" value="1"/>
</dbReference>
<protein>
    <submittedName>
        <fullName evidence="3">Glutathione S-transferase</fullName>
    </submittedName>
</protein>
<dbReference type="InterPro" id="IPR004045">
    <property type="entry name" value="Glutathione_S-Trfase_N"/>
</dbReference>
<organism evidence="3 4">
    <name type="scientific">Thalassovita taeanensis</name>
    <dbReference type="NCBI Taxonomy" id="657014"/>
    <lineage>
        <taxon>Bacteria</taxon>
        <taxon>Pseudomonadati</taxon>
        <taxon>Pseudomonadota</taxon>
        <taxon>Alphaproteobacteria</taxon>
        <taxon>Rhodobacterales</taxon>
        <taxon>Roseobacteraceae</taxon>
        <taxon>Thalassovita</taxon>
    </lineage>
</organism>
<dbReference type="EMBL" id="FOEP01000002">
    <property type="protein sequence ID" value="SEP86068.1"/>
    <property type="molecule type" value="Genomic_DNA"/>
</dbReference>
<dbReference type="InterPro" id="IPR036249">
    <property type="entry name" value="Thioredoxin-like_sf"/>
</dbReference>
<dbReference type="InterPro" id="IPR010987">
    <property type="entry name" value="Glutathione-S-Trfase_C-like"/>
</dbReference>
<dbReference type="PANTHER" id="PTHR44051">
    <property type="entry name" value="GLUTATHIONE S-TRANSFERASE-RELATED"/>
    <property type="match status" value="1"/>
</dbReference>
<dbReference type="Gene3D" id="3.40.30.10">
    <property type="entry name" value="Glutaredoxin"/>
    <property type="match status" value="1"/>
</dbReference>
<feature type="domain" description="GST N-terminal" evidence="1">
    <location>
        <begin position="1"/>
        <end position="79"/>
    </location>
</feature>
<proteinExistence type="predicted"/>
<evidence type="ECO:0000259" key="2">
    <source>
        <dbReference type="PROSITE" id="PS50405"/>
    </source>
</evidence>
<evidence type="ECO:0000313" key="4">
    <source>
        <dbReference type="Proteomes" id="UP000198634"/>
    </source>
</evidence>
<dbReference type="RefSeq" id="WP_090268640.1">
    <property type="nucleotide sequence ID" value="NZ_FOEP01000002.1"/>
</dbReference>
<dbReference type="Pfam" id="PF02798">
    <property type="entry name" value="GST_N"/>
    <property type="match status" value="1"/>
</dbReference>
<keyword evidence="3" id="KW-0808">Transferase</keyword>
<dbReference type="PROSITE" id="PS50404">
    <property type="entry name" value="GST_NTER"/>
    <property type="match status" value="1"/>
</dbReference>
<dbReference type="PANTHER" id="PTHR44051:SF21">
    <property type="entry name" value="GLUTATHIONE S-TRANSFERASE FAMILY PROTEIN"/>
    <property type="match status" value="1"/>
</dbReference>
<dbReference type="Proteomes" id="UP000198634">
    <property type="component" value="Unassembled WGS sequence"/>
</dbReference>
<dbReference type="SFLD" id="SFLDS00019">
    <property type="entry name" value="Glutathione_Transferase_(cytos"/>
    <property type="match status" value="1"/>
</dbReference>
<accession>A0A1H9BCT1</accession>
<dbReference type="CDD" id="cd03046">
    <property type="entry name" value="GST_N_GTT1_like"/>
    <property type="match status" value="1"/>
</dbReference>
<dbReference type="SUPFAM" id="SSF47616">
    <property type="entry name" value="GST C-terminal domain-like"/>
    <property type="match status" value="1"/>
</dbReference>
<dbReference type="SUPFAM" id="SSF52833">
    <property type="entry name" value="Thioredoxin-like"/>
    <property type="match status" value="1"/>
</dbReference>
<gene>
    <name evidence="3" type="ORF">SAMN04488092_102439</name>
</gene>
<dbReference type="InterPro" id="IPR036282">
    <property type="entry name" value="Glutathione-S-Trfase_C_sf"/>
</dbReference>
<evidence type="ECO:0000313" key="3">
    <source>
        <dbReference type="EMBL" id="SEP86068.1"/>
    </source>
</evidence>
<dbReference type="Pfam" id="PF13410">
    <property type="entry name" value="GST_C_2"/>
    <property type="match status" value="1"/>
</dbReference>
<dbReference type="OrthoDB" id="9810080at2"/>
<dbReference type="SFLD" id="SFLDG01150">
    <property type="entry name" value="Main.1:_Beta-like"/>
    <property type="match status" value="1"/>
</dbReference>
<dbReference type="PROSITE" id="PS50405">
    <property type="entry name" value="GST_CTER"/>
    <property type="match status" value="1"/>
</dbReference>
<reference evidence="3 4" key="1">
    <citation type="submission" date="2016-10" db="EMBL/GenBank/DDBJ databases">
        <authorList>
            <person name="de Groot N.N."/>
        </authorList>
    </citation>
    <scope>NUCLEOTIDE SEQUENCE [LARGE SCALE GENOMIC DNA]</scope>
    <source>
        <strain evidence="3 4">DSM 22007</strain>
    </source>
</reference>
<dbReference type="STRING" id="657014.SAMN04488092_102439"/>
<evidence type="ECO:0000259" key="1">
    <source>
        <dbReference type="PROSITE" id="PS50404"/>
    </source>
</evidence>
<sequence>MIELWHCADARSFRALWALEELGLEYELKMLQFPPRVFKKDYLAENPLGTIPLLVDGDTRMTESAAIAHYLAMRHGGGKFTPAPQDATYGAYLNWLHHGEATLTFPQTIYLRYTFLEQGERRSPQVAEDYKKWFLARLRLLEQTLGDGRMYLLGDEFSMADISVGYAILLAHSLHIEDELPPLTVAWYARLTQRPAFVAAQAKQREAAAAQGVEIAKF</sequence>
<dbReference type="AlphaFoldDB" id="A0A1H9BCT1"/>
<dbReference type="GO" id="GO:0016740">
    <property type="term" value="F:transferase activity"/>
    <property type="evidence" value="ECO:0007669"/>
    <property type="project" value="UniProtKB-KW"/>
</dbReference>
<name>A0A1H9BCT1_9RHOB</name>
<feature type="domain" description="GST C-terminal" evidence="2">
    <location>
        <begin position="86"/>
        <end position="209"/>
    </location>
</feature>
<dbReference type="SFLD" id="SFLDG00358">
    <property type="entry name" value="Main_(cytGST)"/>
    <property type="match status" value="1"/>
</dbReference>
<keyword evidence="4" id="KW-1185">Reference proteome</keyword>
<dbReference type="InterPro" id="IPR040079">
    <property type="entry name" value="Glutathione_S-Trfase"/>
</dbReference>